<reference evidence="1 2" key="1">
    <citation type="journal article" date="2015" name="Genome Announc.">
        <title>Genome Assemblies of Three Soil-Associated Devosia species: D. insulae, D. limi, and D. soli.</title>
        <authorList>
            <person name="Hassan Y.I."/>
            <person name="Lepp D."/>
            <person name="Zhou T."/>
        </authorList>
    </citation>
    <scope>NUCLEOTIDE SEQUENCE [LARGE SCALE GENOMIC DNA]</scope>
    <source>
        <strain evidence="1 2">DS-56</strain>
    </source>
</reference>
<dbReference type="EMBL" id="LAJE02000073">
    <property type="protein sequence ID" value="OEO32388.1"/>
    <property type="molecule type" value="Genomic_DNA"/>
</dbReference>
<evidence type="ECO:0000313" key="2">
    <source>
        <dbReference type="Proteomes" id="UP000095463"/>
    </source>
</evidence>
<dbReference type="AlphaFoldDB" id="A0A1E5XUW6"/>
<comment type="caution">
    <text evidence="1">The sequence shown here is derived from an EMBL/GenBank/DDBJ whole genome shotgun (WGS) entry which is preliminary data.</text>
</comment>
<accession>A0A1E5XUW6</accession>
<protein>
    <recommendedName>
        <fullName evidence="3">Rhodanese domain-containing protein</fullName>
    </recommendedName>
</protein>
<proteinExistence type="predicted"/>
<sequence>MGIAISPRGVTLKFASNDTQKDAPMPSYASISPDKLARLLGTPRAPVIIDVREQDAFAADPRLIPTSLHLPYETAETGGKGAR</sequence>
<dbReference type="Proteomes" id="UP000095463">
    <property type="component" value="Unassembled WGS sequence"/>
</dbReference>
<evidence type="ECO:0000313" key="1">
    <source>
        <dbReference type="EMBL" id="OEO32388.1"/>
    </source>
</evidence>
<dbReference type="InterPro" id="IPR036873">
    <property type="entry name" value="Rhodanese-like_dom_sf"/>
</dbReference>
<evidence type="ECO:0008006" key="3">
    <source>
        <dbReference type="Google" id="ProtNLM"/>
    </source>
</evidence>
<dbReference type="SUPFAM" id="SSF52821">
    <property type="entry name" value="Rhodanese/Cell cycle control phosphatase"/>
    <property type="match status" value="1"/>
</dbReference>
<dbReference type="Gene3D" id="3.40.250.10">
    <property type="entry name" value="Rhodanese-like domain"/>
    <property type="match status" value="1"/>
</dbReference>
<organism evidence="1 2">
    <name type="scientific">Devosia insulae DS-56</name>
    <dbReference type="NCBI Taxonomy" id="1116389"/>
    <lineage>
        <taxon>Bacteria</taxon>
        <taxon>Pseudomonadati</taxon>
        <taxon>Pseudomonadota</taxon>
        <taxon>Alphaproteobacteria</taxon>
        <taxon>Hyphomicrobiales</taxon>
        <taxon>Devosiaceae</taxon>
        <taxon>Devosia</taxon>
    </lineage>
</organism>
<gene>
    <name evidence="1" type="ORF">VW23_011745</name>
</gene>
<name>A0A1E5XUW6_9HYPH</name>
<keyword evidence="2" id="KW-1185">Reference proteome</keyword>